<dbReference type="GO" id="GO:0030246">
    <property type="term" value="F:carbohydrate binding"/>
    <property type="evidence" value="ECO:0007669"/>
    <property type="project" value="UniProtKB-KW"/>
</dbReference>
<evidence type="ECO:0000256" key="8">
    <source>
        <dbReference type="ARBA" id="ARBA00022840"/>
    </source>
</evidence>
<dbReference type="Pfam" id="PF00069">
    <property type="entry name" value="Pkinase"/>
    <property type="match status" value="1"/>
</dbReference>
<dbReference type="SMART" id="SM00220">
    <property type="entry name" value="S_TKc"/>
    <property type="match status" value="1"/>
</dbReference>
<evidence type="ECO:0000259" key="12">
    <source>
        <dbReference type="PROSITE" id="PS50011"/>
    </source>
</evidence>
<evidence type="ECO:0000313" key="14">
    <source>
        <dbReference type="Proteomes" id="UP001054889"/>
    </source>
</evidence>
<dbReference type="InterPro" id="IPR011009">
    <property type="entry name" value="Kinase-like_dom_sf"/>
</dbReference>
<reference evidence="13" key="1">
    <citation type="journal article" date="2018" name="DNA Res.">
        <title>Multiple hybrid de novo genome assembly of finger millet, an orphan allotetraploid crop.</title>
        <authorList>
            <person name="Hatakeyama M."/>
            <person name="Aluri S."/>
            <person name="Balachadran M.T."/>
            <person name="Sivarajan S.R."/>
            <person name="Patrignani A."/>
            <person name="Gruter S."/>
            <person name="Poveda L."/>
            <person name="Shimizu-Inatsugi R."/>
            <person name="Baeten J."/>
            <person name="Francoijs K.J."/>
            <person name="Nataraja K.N."/>
            <person name="Reddy Y.A.N."/>
            <person name="Phadnis S."/>
            <person name="Ravikumar R.L."/>
            <person name="Schlapbach R."/>
            <person name="Sreeman S.M."/>
            <person name="Shimizu K.K."/>
        </authorList>
    </citation>
    <scope>NUCLEOTIDE SEQUENCE</scope>
</reference>
<dbReference type="GO" id="GO:0004672">
    <property type="term" value="F:protein kinase activity"/>
    <property type="evidence" value="ECO:0007669"/>
    <property type="project" value="InterPro"/>
</dbReference>
<dbReference type="AlphaFoldDB" id="A0AAV5DIT9"/>
<evidence type="ECO:0000313" key="13">
    <source>
        <dbReference type="EMBL" id="GJN10351.1"/>
    </source>
</evidence>
<dbReference type="InterPro" id="IPR050528">
    <property type="entry name" value="L-type_Lectin-RKs"/>
</dbReference>
<evidence type="ECO:0000256" key="5">
    <source>
        <dbReference type="ARBA" id="ARBA00022729"/>
    </source>
</evidence>
<accession>A0AAV5DIT9</accession>
<dbReference type="PROSITE" id="PS00108">
    <property type="entry name" value="PROTEIN_KINASE_ST"/>
    <property type="match status" value="1"/>
</dbReference>
<keyword evidence="4 11" id="KW-0812">Transmembrane</keyword>
<keyword evidence="8" id="KW-0067">ATP-binding</keyword>
<evidence type="ECO:0000256" key="6">
    <source>
        <dbReference type="ARBA" id="ARBA00022734"/>
    </source>
</evidence>
<reference evidence="13" key="2">
    <citation type="submission" date="2021-12" db="EMBL/GenBank/DDBJ databases">
        <title>Resequencing data analysis of finger millet.</title>
        <authorList>
            <person name="Hatakeyama M."/>
            <person name="Aluri S."/>
            <person name="Balachadran M.T."/>
            <person name="Sivarajan S.R."/>
            <person name="Poveda L."/>
            <person name="Shimizu-Inatsugi R."/>
            <person name="Schlapbach R."/>
            <person name="Sreeman S.M."/>
            <person name="Shimizu K.K."/>
        </authorList>
    </citation>
    <scope>NUCLEOTIDE SEQUENCE</scope>
</reference>
<evidence type="ECO:0000256" key="10">
    <source>
        <dbReference type="ARBA" id="ARBA00023136"/>
    </source>
</evidence>
<comment type="caution">
    <text evidence="13">The sequence shown here is derived from an EMBL/GenBank/DDBJ whole genome shotgun (WGS) entry which is preliminary data.</text>
</comment>
<organism evidence="13 14">
    <name type="scientific">Eleusine coracana subsp. coracana</name>
    <dbReference type="NCBI Taxonomy" id="191504"/>
    <lineage>
        <taxon>Eukaryota</taxon>
        <taxon>Viridiplantae</taxon>
        <taxon>Streptophyta</taxon>
        <taxon>Embryophyta</taxon>
        <taxon>Tracheophyta</taxon>
        <taxon>Spermatophyta</taxon>
        <taxon>Magnoliopsida</taxon>
        <taxon>Liliopsida</taxon>
        <taxon>Poales</taxon>
        <taxon>Poaceae</taxon>
        <taxon>PACMAD clade</taxon>
        <taxon>Chloridoideae</taxon>
        <taxon>Cynodonteae</taxon>
        <taxon>Eleusininae</taxon>
        <taxon>Eleusine</taxon>
    </lineage>
</organism>
<dbReference type="InterPro" id="IPR008271">
    <property type="entry name" value="Ser/Thr_kinase_AS"/>
</dbReference>
<dbReference type="Proteomes" id="UP001054889">
    <property type="component" value="Unassembled WGS sequence"/>
</dbReference>
<name>A0AAV5DIT9_ELECO</name>
<keyword evidence="6" id="KW-0430">Lectin</keyword>
<evidence type="ECO:0000256" key="7">
    <source>
        <dbReference type="ARBA" id="ARBA00022741"/>
    </source>
</evidence>
<dbReference type="Gene3D" id="1.10.510.10">
    <property type="entry name" value="Transferase(Phosphotransferase) domain 1"/>
    <property type="match status" value="1"/>
</dbReference>
<evidence type="ECO:0000256" key="3">
    <source>
        <dbReference type="ARBA" id="ARBA00010217"/>
    </source>
</evidence>
<keyword evidence="10 11" id="KW-0472">Membrane</keyword>
<gene>
    <name evidence="13" type="primary">ga28439</name>
    <name evidence="13" type="ORF">PR202_ga28439</name>
</gene>
<evidence type="ECO:0000256" key="9">
    <source>
        <dbReference type="ARBA" id="ARBA00022989"/>
    </source>
</evidence>
<dbReference type="Gene3D" id="2.60.120.200">
    <property type="match status" value="1"/>
</dbReference>
<evidence type="ECO:0000256" key="11">
    <source>
        <dbReference type="SAM" id="Phobius"/>
    </source>
</evidence>
<dbReference type="InterPro" id="IPR013320">
    <property type="entry name" value="ConA-like_dom_sf"/>
</dbReference>
<keyword evidence="7" id="KW-0547">Nucleotide-binding</keyword>
<dbReference type="InterPro" id="IPR001220">
    <property type="entry name" value="Legume_lectin_dom"/>
</dbReference>
<keyword evidence="14" id="KW-1185">Reference proteome</keyword>
<dbReference type="PANTHER" id="PTHR27007">
    <property type="match status" value="1"/>
</dbReference>
<dbReference type="PROSITE" id="PS50011">
    <property type="entry name" value="PROTEIN_KINASE_DOM"/>
    <property type="match status" value="1"/>
</dbReference>
<sequence length="465" mass="51210">MTNLSDATRAQYLAFLDSVAINRIIAIELDTIQNPEMQDINGNHAGINIASPYSVPAHAAGFYNGKNGTFNNLTLDSGKAMQVWVEYDGKTKQVDVTLAPVGMDKPSKPLLSNISDLSAVLTEEAYVGFSAATGPMKSRHCVLAWSFAMNGPAPPIDYNKIPKLPSDENSLSKILKIVLPIVASVLILEACIAIVLFIRRQRYAELREDWEVEFGPHRFSYKELCQATDGFKSKNIIGVGGFGKIIKDVASGLFYLHEKWEKVVIHRDIKASNVLLDTGMNAHLGDFGLARLHDHGTDLQTTHVVGTMGYIAPELARSGKASPLTDVFAFGTFLLEVTCGRRPVCNTVQHGRKLLVDRVLEYWNKGALMETVDPKLMGIYNREEAHLVLTLGLMCSDPVPRDRPTMRQVMQYLDGDAPLPELTPSNLSLLSMMQSEGLVLNQSSQQYPWSGISMATMTPDITEGR</sequence>
<evidence type="ECO:0000256" key="4">
    <source>
        <dbReference type="ARBA" id="ARBA00022692"/>
    </source>
</evidence>
<protein>
    <recommendedName>
        <fullName evidence="12">Protein kinase domain-containing protein</fullName>
    </recommendedName>
</protein>
<evidence type="ECO:0000256" key="1">
    <source>
        <dbReference type="ARBA" id="ARBA00004479"/>
    </source>
</evidence>
<dbReference type="CDD" id="cd06899">
    <property type="entry name" value="lectin_legume_LecRK_Arcelin_ConA"/>
    <property type="match status" value="1"/>
</dbReference>
<dbReference type="Pfam" id="PF00139">
    <property type="entry name" value="Lectin_legB"/>
    <property type="match status" value="1"/>
</dbReference>
<dbReference type="SUPFAM" id="SSF56112">
    <property type="entry name" value="Protein kinase-like (PK-like)"/>
    <property type="match status" value="1"/>
</dbReference>
<feature type="transmembrane region" description="Helical" evidence="11">
    <location>
        <begin position="177"/>
        <end position="198"/>
    </location>
</feature>
<dbReference type="SUPFAM" id="SSF49899">
    <property type="entry name" value="Concanavalin A-like lectins/glucanases"/>
    <property type="match status" value="1"/>
</dbReference>
<dbReference type="GO" id="GO:0016020">
    <property type="term" value="C:membrane"/>
    <property type="evidence" value="ECO:0007669"/>
    <property type="project" value="UniProtKB-SubCell"/>
</dbReference>
<comment type="similarity">
    <text evidence="2">In the N-terminal section; belongs to the leguminous lectin family.</text>
</comment>
<keyword evidence="5" id="KW-0732">Signal</keyword>
<evidence type="ECO:0000256" key="2">
    <source>
        <dbReference type="ARBA" id="ARBA00008536"/>
    </source>
</evidence>
<dbReference type="FunFam" id="1.10.510.10:FF:000517">
    <property type="entry name" value="Putative receptor kinase Lecrk"/>
    <property type="match status" value="1"/>
</dbReference>
<dbReference type="EMBL" id="BQKI01000017">
    <property type="protein sequence ID" value="GJN10351.1"/>
    <property type="molecule type" value="Genomic_DNA"/>
</dbReference>
<dbReference type="GO" id="GO:0005524">
    <property type="term" value="F:ATP binding"/>
    <property type="evidence" value="ECO:0007669"/>
    <property type="project" value="UniProtKB-KW"/>
</dbReference>
<keyword evidence="9 11" id="KW-1133">Transmembrane helix</keyword>
<proteinExistence type="inferred from homology"/>
<dbReference type="InterPro" id="IPR000719">
    <property type="entry name" value="Prot_kinase_dom"/>
</dbReference>
<feature type="domain" description="Protein kinase" evidence="12">
    <location>
        <begin position="121"/>
        <end position="422"/>
    </location>
</feature>
<comment type="similarity">
    <text evidence="3">In the C-terminal section; belongs to the protein kinase superfamily. Ser/Thr protein kinase family.</text>
</comment>
<comment type="subcellular location">
    <subcellularLocation>
        <location evidence="1">Membrane</location>
        <topology evidence="1">Single-pass type I membrane protein</topology>
    </subcellularLocation>
</comment>